<gene>
    <name evidence="2" type="ORF">MAQ5080_01173</name>
</gene>
<dbReference type="InterPro" id="IPR036513">
    <property type="entry name" value="STAS_dom_sf"/>
</dbReference>
<evidence type="ECO:0000313" key="3">
    <source>
        <dbReference type="Proteomes" id="UP000092627"/>
    </source>
</evidence>
<proteinExistence type="predicted"/>
<evidence type="ECO:0000313" key="2">
    <source>
        <dbReference type="EMBL" id="SBS28688.1"/>
    </source>
</evidence>
<evidence type="ECO:0000259" key="1">
    <source>
        <dbReference type="PROSITE" id="PS50801"/>
    </source>
</evidence>
<reference evidence="2 3" key="1">
    <citation type="submission" date="2016-06" db="EMBL/GenBank/DDBJ databases">
        <authorList>
            <person name="Kjaerup R.B."/>
            <person name="Dalgaard T.S."/>
            <person name="Juul-Madsen H.R."/>
        </authorList>
    </citation>
    <scope>NUCLEOTIDE SEQUENCE [LARGE SCALE GENOMIC DNA]</scope>
    <source>
        <strain evidence="2 3">CECT 5080</strain>
    </source>
</reference>
<dbReference type="EMBL" id="FLOC01000005">
    <property type="protein sequence ID" value="SBS28688.1"/>
    <property type="molecule type" value="Genomic_DNA"/>
</dbReference>
<dbReference type="Proteomes" id="UP000092627">
    <property type="component" value="Unassembled WGS sequence"/>
</dbReference>
<dbReference type="OrthoDB" id="278639at2"/>
<dbReference type="CDD" id="cd07043">
    <property type="entry name" value="STAS_anti-anti-sigma_factors"/>
    <property type="match status" value="1"/>
</dbReference>
<sequence length="94" mass="10733">MSQQPSVVISIPERFDFSTHKWFTESYEQALEKTNNIVLDFSRVTYVDSSALGMMVLLRRKISAVGGKGYVRNVTGTAKDILEMANFQTLFEYE</sequence>
<dbReference type="STRING" id="295068.MAQ5080_01173"/>
<dbReference type="SUPFAM" id="SSF52091">
    <property type="entry name" value="SpoIIaa-like"/>
    <property type="match status" value="1"/>
</dbReference>
<protein>
    <submittedName>
        <fullName evidence="2">STAS domain protein</fullName>
    </submittedName>
</protein>
<dbReference type="Pfam" id="PF01740">
    <property type="entry name" value="STAS"/>
    <property type="match status" value="1"/>
</dbReference>
<dbReference type="PANTHER" id="PTHR33495:SF15">
    <property type="entry name" value="STAS DOMAIN-CONTAINING PROTEIN"/>
    <property type="match status" value="1"/>
</dbReference>
<dbReference type="AlphaFoldDB" id="A0A1A8T8I0"/>
<accession>A0A1A8T8I0</accession>
<dbReference type="PANTHER" id="PTHR33495">
    <property type="entry name" value="ANTI-SIGMA FACTOR ANTAGONIST TM_1081-RELATED-RELATED"/>
    <property type="match status" value="1"/>
</dbReference>
<name>A0A1A8T8I0_9GAMM</name>
<organism evidence="2 3">
    <name type="scientific">Marinomonas aquimarina</name>
    <dbReference type="NCBI Taxonomy" id="295068"/>
    <lineage>
        <taxon>Bacteria</taxon>
        <taxon>Pseudomonadati</taxon>
        <taxon>Pseudomonadota</taxon>
        <taxon>Gammaproteobacteria</taxon>
        <taxon>Oceanospirillales</taxon>
        <taxon>Oceanospirillaceae</taxon>
        <taxon>Marinomonas</taxon>
    </lineage>
</organism>
<dbReference type="GO" id="GO:0043856">
    <property type="term" value="F:anti-sigma factor antagonist activity"/>
    <property type="evidence" value="ECO:0007669"/>
    <property type="project" value="TreeGrafter"/>
</dbReference>
<dbReference type="PROSITE" id="PS50801">
    <property type="entry name" value="STAS"/>
    <property type="match status" value="1"/>
</dbReference>
<keyword evidence="3" id="KW-1185">Reference proteome</keyword>
<dbReference type="RefSeq" id="WP_067206823.1">
    <property type="nucleotide sequence ID" value="NZ_FLOC01000005.1"/>
</dbReference>
<dbReference type="Gene3D" id="3.30.750.24">
    <property type="entry name" value="STAS domain"/>
    <property type="match status" value="1"/>
</dbReference>
<dbReference type="InterPro" id="IPR002645">
    <property type="entry name" value="STAS_dom"/>
</dbReference>
<feature type="domain" description="STAS" evidence="1">
    <location>
        <begin position="1"/>
        <end position="94"/>
    </location>
</feature>